<reference evidence="3" key="8">
    <citation type="journal article" date="2005" name="Science">
        <title>Antisense Transcription in the Mammalian Transcriptome.</title>
        <authorList>
            <consortium name="RIKEN Genome Exploration Research Group and Genome Science Group (Genome Network Project Core Group) and the FANTOM Consortium"/>
        </authorList>
    </citation>
    <scope>NUCLEOTIDE SEQUENCE</scope>
    <source>
        <strain evidence="3">C57BL/6J</strain>
        <tissue evidence="3">Corpora quadrigemina</tissue>
    </source>
</reference>
<dbReference type="AGR" id="MGI:3647332"/>
<dbReference type="Pfam" id="PF02337">
    <property type="entry name" value="Gag_p10"/>
    <property type="match status" value="1"/>
</dbReference>
<reference evidence="3" key="4">
    <citation type="journal article" date="2001" name="Nature">
        <title>Functional annotation of a full-length mouse cDNA collection.</title>
        <authorList>
            <consortium name="The RIKEN Genome Exploration Research Group Phase II Team and the FANTOM Consortium"/>
        </authorList>
    </citation>
    <scope>NUCLEOTIDE SEQUENCE</scope>
    <source>
        <strain evidence="3">C57BL/6J</strain>
        <tissue evidence="3">Corpora quadrigemina</tissue>
    </source>
</reference>
<dbReference type="PANTHER" id="PTHR40389">
    <property type="entry name" value="ENDOGENOUS RETROVIRUS GROUP K MEMBER 24 GAG POLYPROTEIN-RELATED"/>
    <property type="match status" value="1"/>
</dbReference>
<dbReference type="AlphaFoldDB" id="Q8BL68"/>
<dbReference type="InterPro" id="IPR003322">
    <property type="entry name" value="B_retro_matrix"/>
</dbReference>
<dbReference type="SUPFAM" id="SSF47836">
    <property type="entry name" value="Retroviral matrix proteins"/>
    <property type="match status" value="1"/>
</dbReference>
<feature type="domain" description="Beta-retroviral matrix protein" evidence="2">
    <location>
        <begin position="12"/>
        <end position="87"/>
    </location>
</feature>
<evidence type="ECO:0000313" key="3">
    <source>
        <dbReference type="EMBL" id="BAC32645.1"/>
    </source>
</evidence>
<accession>Q8BL68</accession>
<gene>
    <name evidence="4" type="primary">B230354O11Rik</name>
    <name evidence="4" type="synonym">EG668468</name>
</gene>
<dbReference type="InterPro" id="IPR038124">
    <property type="entry name" value="B_retro_matrix_sf"/>
</dbReference>
<feature type="compositionally biased region" description="Basic and acidic residues" evidence="1">
    <location>
        <begin position="99"/>
        <end position="116"/>
    </location>
</feature>
<reference evidence="3" key="7">
    <citation type="journal article" date="2005" name="Science">
        <title>The Transcriptional Landscape of the Mammalian Genome.</title>
        <authorList>
            <consortium name="The FANTOM Consortium"/>
            <consortium name="Riken Genome Exploration Research Group and Genome Science Group (Genome Network Project Core Group)"/>
        </authorList>
    </citation>
    <scope>NUCLEOTIDE SEQUENCE</scope>
    <source>
        <strain evidence="3">C57BL/6J</strain>
        <tissue evidence="3">Corpora quadrigemina</tissue>
    </source>
</reference>
<dbReference type="PANTHER" id="PTHR40389:SF3">
    <property type="entry name" value="IGE-BINDING PROTEIN"/>
    <property type="match status" value="1"/>
</dbReference>
<reference evidence="3" key="5">
    <citation type="submission" date="2001-07" db="EMBL/GenBank/DDBJ databases">
        <authorList>
            <person name="Adachi J."/>
            <person name="Aizawa K."/>
            <person name="Akimura T."/>
            <person name="Arakawa T."/>
            <person name="Bono H."/>
            <person name="Carninci P."/>
            <person name="Fukuda S."/>
            <person name="Furuno M."/>
            <person name="Hanagaki T."/>
            <person name="Hara A."/>
            <person name="Hashizume W."/>
            <person name="Hayashida K."/>
            <person name="Hayatsu N."/>
            <person name="Hiramoto K."/>
            <person name="Hiraoka T."/>
            <person name="Hirozane T."/>
            <person name="Hori F."/>
            <person name="Imotani K."/>
            <person name="Ishii Y."/>
            <person name="Itoh M."/>
            <person name="Kagawa I."/>
            <person name="Kasukawa T."/>
            <person name="Katoh H."/>
            <person name="Kawai J."/>
            <person name="Kojima Y."/>
            <person name="Kondo S."/>
            <person name="Konno H."/>
            <person name="Kouda M."/>
            <person name="Koya S."/>
            <person name="Kurihara C."/>
            <person name="Matsuyama T."/>
            <person name="Miyazaki A."/>
            <person name="Murata M."/>
            <person name="Nakamura M."/>
            <person name="Nishi K."/>
            <person name="Nomura K."/>
            <person name="Numazaki R."/>
            <person name="Ohno M."/>
            <person name="Ohsato N."/>
            <person name="Okazaki Y."/>
            <person name="Saito R."/>
            <person name="Saitoh H."/>
            <person name="Sakai C."/>
            <person name="Sakai K."/>
            <person name="Sakazume N."/>
            <person name="Sano H."/>
            <person name="Sasaki D."/>
            <person name="Shibata K."/>
            <person name="Shinagawa A."/>
            <person name="Shiraki T."/>
            <person name="Sogabe Y."/>
            <person name="Tagami M."/>
            <person name="Tagawa A."/>
            <person name="Takahashi F."/>
            <person name="Takaku-Akahira S."/>
            <person name="Takeda Y."/>
            <person name="Tanaka T."/>
            <person name="Tomaru A."/>
            <person name="Toya T."/>
            <person name="Yasunishi A."/>
            <person name="Muramatsu M."/>
            <person name="Hayashizaki Y."/>
        </authorList>
    </citation>
    <scope>NUCLEOTIDE SEQUENCE</scope>
    <source>
        <strain evidence="3">C57BL/6J</strain>
        <tissue evidence="3">Corpora quadrigemina</tissue>
    </source>
</reference>
<evidence type="ECO:0000313" key="4">
    <source>
        <dbReference type="MGI" id="MGI:3647332"/>
    </source>
</evidence>
<reference evidence="3" key="1">
    <citation type="journal article" date="1999" name="Methods Enzymol.">
        <title>High-efficiency full-length cDNA cloning.</title>
        <authorList>
            <person name="Carninci P."/>
            <person name="Hayashizaki Y."/>
        </authorList>
    </citation>
    <scope>NUCLEOTIDE SEQUENCE</scope>
    <source>
        <strain evidence="3">C57BL/6J</strain>
        <tissue evidence="3">Corpora quadrigemina</tissue>
    </source>
</reference>
<reference evidence="3" key="2">
    <citation type="journal article" date="2000" name="Genome Res.">
        <title>Normalization and subtraction of cap-trapper-selected cDNAs to prepare full-length cDNA libraries for rapid discovery of new genes.</title>
        <authorList>
            <person name="Carninci P."/>
            <person name="Shibata Y."/>
            <person name="Hayatsu N."/>
            <person name="Sugahara Y."/>
            <person name="Shibata K."/>
            <person name="Itoh M."/>
            <person name="Konno H."/>
            <person name="Okazaki Y."/>
            <person name="Muramatsu M."/>
            <person name="Hayashizaki Y."/>
        </authorList>
    </citation>
    <scope>NUCLEOTIDE SEQUENCE</scope>
    <source>
        <strain evidence="3">C57BL/6J</strain>
        <tissue evidence="3">Corpora quadrigemina</tissue>
    </source>
</reference>
<proteinExistence type="evidence at transcript level"/>
<sequence>MGNSTSGQTVRQALKDLLKVKGIELKKEKLENFLKVVDQVAPWFSVSGHLTGLRWEKLGKDLKFAEEQGVLAKGVLPVWKLIQDCIEDKERCGAELQKDNEALNQVREERSQKSEAEGSSSDGDMSEDNLESIADSLEKVKMKVEPLGARAAVAASVSP</sequence>
<evidence type="ECO:0000256" key="1">
    <source>
        <dbReference type="SAM" id="MobiDB-lite"/>
    </source>
</evidence>
<organism evidence="3">
    <name type="scientific">Mus musculus</name>
    <name type="common">Mouse</name>
    <dbReference type="NCBI Taxonomy" id="10090"/>
    <lineage>
        <taxon>Eukaryota</taxon>
        <taxon>Metazoa</taxon>
        <taxon>Chordata</taxon>
        <taxon>Craniata</taxon>
        <taxon>Vertebrata</taxon>
        <taxon>Euteleostomi</taxon>
        <taxon>Mammalia</taxon>
        <taxon>Eutheria</taxon>
        <taxon>Euarchontoglires</taxon>
        <taxon>Glires</taxon>
        <taxon>Rodentia</taxon>
        <taxon>Myomorpha</taxon>
        <taxon>Muroidea</taxon>
        <taxon>Muridae</taxon>
        <taxon>Murinae</taxon>
        <taxon>Mus</taxon>
        <taxon>Mus</taxon>
    </lineage>
</organism>
<dbReference type="MGI" id="MGI:3647332">
    <property type="gene designation" value="B230354O11Rik"/>
</dbReference>
<reference evidence="3" key="6">
    <citation type="journal article" date="2002" name="Nature">
        <title>Analysis of the mouse transcriptome based on functional annotation of 60,770 full-length cDNAs.</title>
        <authorList>
            <consortium name="The FANTOM Consortium and the RIKEN Genome Exploration Research Group Phase I and II Team"/>
        </authorList>
    </citation>
    <scope>NUCLEOTIDE SEQUENCE</scope>
    <source>
        <strain evidence="3">C57BL/6J</strain>
        <tissue evidence="3">Corpora quadrigemina</tissue>
    </source>
</reference>
<dbReference type="InterPro" id="IPR050195">
    <property type="entry name" value="Primate_lentivir_Gag_pol-like"/>
</dbReference>
<reference evidence="3" key="3">
    <citation type="journal article" date="2000" name="Genome Res.">
        <title>RIKEN integrated sequence analysis (RISA) system--384-format sequencing pipeline with 384 multicapillary sequencer.</title>
        <authorList>
            <person name="Shibata K."/>
            <person name="Itoh M."/>
            <person name="Aizawa K."/>
            <person name="Nagaoka S."/>
            <person name="Sasaki N."/>
            <person name="Carninci P."/>
            <person name="Konno H."/>
            <person name="Akiyama J."/>
            <person name="Nishi K."/>
            <person name="Kitsunai T."/>
            <person name="Tashiro H."/>
            <person name="Itoh M."/>
            <person name="Sumi N."/>
            <person name="Ishii Y."/>
            <person name="Nakamura S."/>
            <person name="Hazama M."/>
            <person name="Nishine T."/>
            <person name="Harada A."/>
            <person name="Yamamoto R."/>
            <person name="Matsumoto H."/>
            <person name="Sakaguchi S."/>
            <person name="Ikegami T."/>
            <person name="Kashiwagi K."/>
            <person name="Fujiwake S."/>
            <person name="Inoue K."/>
            <person name="Togawa Y."/>
            <person name="Izawa M."/>
            <person name="Ohara E."/>
            <person name="Watahiki M."/>
            <person name="Yoneda Y."/>
            <person name="Ishikawa T."/>
            <person name="Ozawa K."/>
            <person name="Tanaka T."/>
            <person name="Matsuura S."/>
            <person name="Kawai J."/>
            <person name="Okazaki Y."/>
            <person name="Muramatsu M."/>
            <person name="Inoue Y."/>
            <person name="Kira A."/>
            <person name="Hayashizaki Y."/>
        </authorList>
    </citation>
    <scope>NUCLEOTIDE SEQUENCE</scope>
    <source>
        <strain evidence="3">C57BL/6J</strain>
        <tissue evidence="3">Corpora quadrigemina</tissue>
    </source>
</reference>
<name>Q8BL68_MOUSE</name>
<dbReference type="EMBL" id="AK046228">
    <property type="protein sequence ID" value="BAC32645.1"/>
    <property type="molecule type" value="mRNA"/>
</dbReference>
<dbReference type="Gene3D" id="1.10.150.490">
    <property type="entry name" value="Retroviral GAG p10 protein"/>
    <property type="match status" value="1"/>
</dbReference>
<evidence type="ECO:0000259" key="2">
    <source>
        <dbReference type="Pfam" id="PF02337"/>
    </source>
</evidence>
<protein>
    <recommendedName>
        <fullName evidence="2">Beta-retroviral matrix protein domain-containing protein</fullName>
    </recommendedName>
</protein>
<feature type="region of interest" description="Disordered" evidence="1">
    <location>
        <begin position="99"/>
        <end position="132"/>
    </location>
</feature>
<dbReference type="InterPro" id="IPR010999">
    <property type="entry name" value="Retrovr_matrix"/>
</dbReference>
<dbReference type="GO" id="GO:0005198">
    <property type="term" value="F:structural molecule activity"/>
    <property type="evidence" value="ECO:0007669"/>
    <property type="project" value="InterPro"/>
</dbReference>